<name>A0ABV4P6F4_9GAMM</name>
<organism evidence="2 3">
    <name type="scientific">Microbulbifer epialgicus</name>
    <dbReference type="NCBI Taxonomy" id="393907"/>
    <lineage>
        <taxon>Bacteria</taxon>
        <taxon>Pseudomonadati</taxon>
        <taxon>Pseudomonadota</taxon>
        <taxon>Gammaproteobacteria</taxon>
        <taxon>Cellvibrionales</taxon>
        <taxon>Microbulbiferaceae</taxon>
        <taxon>Microbulbifer</taxon>
    </lineage>
</organism>
<dbReference type="EMBL" id="JBGMEK010000176">
    <property type="protein sequence ID" value="MFA0813946.1"/>
    <property type="molecule type" value="Genomic_DNA"/>
</dbReference>
<dbReference type="Pfam" id="PF01527">
    <property type="entry name" value="HTH_Tnp_1"/>
    <property type="match status" value="1"/>
</dbReference>
<accession>A0ABV4P6F4</accession>
<protein>
    <submittedName>
        <fullName evidence="2">Transposase</fullName>
    </submittedName>
</protein>
<comment type="caution">
    <text evidence="2">The sequence shown here is derived from an EMBL/GenBank/DDBJ whole genome shotgun (WGS) entry which is preliminary data.</text>
</comment>
<sequence length="74" mass="8730">MTSQTKPTKITRIRYSEEYKKDTLVLTAEVGVDIVAKQLWIHPSQIHEWSSKARLHQSKRDAEREFTTENARLF</sequence>
<feature type="compositionally biased region" description="Basic and acidic residues" evidence="1">
    <location>
        <begin position="58"/>
        <end position="67"/>
    </location>
</feature>
<gene>
    <name evidence="2" type="ORF">ACCI49_24060</name>
</gene>
<keyword evidence="3" id="KW-1185">Reference proteome</keyword>
<evidence type="ECO:0000313" key="2">
    <source>
        <dbReference type="EMBL" id="MFA0813946.1"/>
    </source>
</evidence>
<reference evidence="2 3" key="1">
    <citation type="submission" date="2024-08" db="EMBL/GenBank/DDBJ databases">
        <authorList>
            <person name="Ishaq N."/>
        </authorList>
    </citation>
    <scope>NUCLEOTIDE SEQUENCE [LARGE SCALE GENOMIC DNA]</scope>
    <source>
        <strain evidence="2 3">DSM 18651</strain>
    </source>
</reference>
<feature type="region of interest" description="Disordered" evidence="1">
    <location>
        <begin position="52"/>
        <end position="74"/>
    </location>
</feature>
<dbReference type="RefSeq" id="WP_371841786.1">
    <property type="nucleotide sequence ID" value="NZ_JBGMEK010000176.1"/>
</dbReference>
<evidence type="ECO:0000256" key="1">
    <source>
        <dbReference type="SAM" id="MobiDB-lite"/>
    </source>
</evidence>
<evidence type="ECO:0000313" key="3">
    <source>
        <dbReference type="Proteomes" id="UP001569428"/>
    </source>
</evidence>
<dbReference type="Proteomes" id="UP001569428">
    <property type="component" value="Unassembled WGS sequence"/>
</dbReference>
<dbReference type="InterPro" id="IPR002514">
    <property type="entry name" value="Transposase_8"/>
</dbReference>
<proteinExistence type="predicted"/>